<evidence type="ECO:0000256" key="3">
    <source>
        <dbReference type="ARBA" id="ARBA00023002"/>
    </source>
</evidence>
<feature type="region of interest" description="Disordered" evidence="4">
    <location>
        <begin position="101"/>
        <end position="132"/>
    </location>
</feature>
<dbReference type="PANTHER" id="PTHR11985:SF15">
    <property type="entry name" value="GLYCEROL-3-PHOSPHATE DEHYDROGENASE, MITOCHONDRIAL"/>
    <property type="match status" value="1"/>
</dbReference>
<evidence type="ECO:0000256" key="2">
    <source>
        <dbReference type="ARBA" id="ARBA00022827"/>
    </source>
</evidence>
<evidence type="ECO:0000256" key="4">
    <source>
        <dbReference type="SAM" id="MobiDB-lite"/>
    </source>
</evidence>
<protein>
    <submittedName>
        <fullName evidence="5">Aerobic glycerol-3-phosphate dehydrogenase</fullName>
        <ecNumber evidence="5">1.1.5.3</ecNumber>
    </submittedName>
</protein>
<dbReference type="InterPro" id="IPR000447">
    <property type="entry name" value="G3P_DH_FAD-dep"/>
</dbReference>
<evidence type="ECO:0000256" key="1">
    <source>
        <dbReference type="ARBA" id="ARBA00022630"/>
    </source>
</evidence>
<feature type="compositionally biased region" description="Basic residues" evidence="4">
    <location>
        <begin position="113"/>
        <end position="125"/>
    </location>
</feature>
<keyword evidence="1" id="KW-0285">Flavoprotein</keyword>
<keyword evidence="2" id="KW-0274">FAD</keyword>
<reference evidence="5 6" key="1">
    <citation type="submission" date="2019-05" db="EMBL/GenBank/DDBJ databases">
        <authorList>
            <consortium name="Pathogen Informatics"/>
        </authorList>
    </citation>
    <scope>NUCLEOTIDE SEQUENCE [LARGE SCALE GENOMIC DNA]</scope>
    <source>
        <strain evidence="5 6">NCTC12971</strain>
    </source>
</reference>
<dbReference type="GO" id="GO:0004368">
    <property type="term" value="F:glycerol-3-phosphate dehydrogenase (quinone) activity"/>
    <property type="evidence" value="ECO:0007669"/>
    <property type="project" value="UniProtKB-EC"/>
</dbReference>
<dbReference type="GO" id="GO:0046168">
    <property type="term" value="P:glycerol-3-phosphate catabolic process"/>
    <property type="evidence" value="ECO:0007669"/>
    <property type="project" value="TreeGrafter"/>
</dbReference>
<evidence type="ECO:0000313" key="6">
    <source>
        <dbReference type="Proteomes" id="UP000307968"/>
    </source>
</evidence>
<dbReference type="EC" id="1.1.5.3" evidence="5"/>
<sequence length="132" mass="15180">MEYHGDPKDVKIDDNEINYLLKVYNDHFKKQYGRDDIVWTYSGVRPLCDDGVRLTAGITRDYTLDVHDDNGQAPLLSVFGGKLTTYRKLAEHAMEKTGALLSGSRPCLDQKRHPAGRRHRRRPRQLRCQTAP</sequence>
<dbReference type="PROSITE" id="PS00978">
    <property type="entry name" value="FAD_G3PDH_2"/>
    <property type="match status" value="1"/>
</dbReference>
<dbReference type="EMBL" id="LR590463">
    <property type="protein sequence ID" value="VTP68269.1"/>
    <property type="molecule type" value="Genomic_DNA"/>
</dbReference>
<dbReference type="Gene3D" id="3.30.9.10">
    <property type="entry name" value="D-Amino Acid Oxidase, subunit A, domain 2"/>
    <property type="match status" value="1"/>
</dbReference>
<dbReference type="PANTHER" id="PTHR11985">
    <property type="entry name" value="GLYCEROL-3-PHOSPHATE DEHYDROGENASE"/>
    <property type="match status" value="1"/>
</dbReference>
<dbReference type="AlphaFoldDB" id="A0A4U9HZU8"/>
<dbReference type="Gene3D" id="3.50.50.60">
    <property type="entry name" value="FAD/NAD(P)-binding domain"/>
    <property type="match status" value="1"/>
</dbReference>
<gene>
    <name evidence="5" type="primary">glpD_2</name>
    <name evidence="5" type="ORF">NCTC12971_05536</name>
</gene>
<proteinExistence type="predicted"/>
<organism evidence="5 6">
    <name type="scientific">Serratia rubidaea</name>
    <name type="common">Serratia marinorubra</name>
    <dbReference type="NCBI Taxonomy" id="61652"/>
    <lineage>
        <taxon>Bacteria</taxon>
        <taxon>Pseudomonadati</taxon>
        <taxon>Pseudomonadota</taxon>
        <taxon>Gammaproteobacteria</taxon>
        <taxon>Enterobacterales</taxon>
        <taxon>Yersiniaceae</taxon>
        <taxon>Serratia</taxon>
    </lineage>
</organism>
<dbReference type="Proteomes" id="UP000307968">
    <property type="component" value="Chromosome"/>
</dbReference>
<keyword evidence="3 5" id="KW-0560">Oxidoreductase</keyword>
<name>A0A4U9HZU8_SERRU</name>
<accession>A0A4U9HZU8</accession>
<dbReference type="InterPro" id="IPR036188">
    <property type="entry name" value="FAD/NAD-bd_sf"/>
</dbReference>
<evidence type="ECO:0000313" key="5">
    <source>
        <dbReference type="EMBL" id="VTP68269.1"/>
    </source>
</evidence>